<dbReference type="SUPFAM" id="SSF54184">
    <property type="entry name" value="Penicillin-binding protein 2x (pbp-2x), c-terminal domain"/>
    <property type="match status" value="2"/>
</dbReference>
<evidence type="ECO:0000256" key="2">
    <source>
        <dbReference type="ARBA" id="ARBA00007171"/>
    </source>
</evidence>
<comment type="subcellular location">
    <subcellularLocation>
        <location evidence="1">Membrane</location>
    </subcellularLocation>
</comment>
<dbReference type="InterPro" id="IPR005543">
    <property type="entry name" value="PASTA_dom"/>
</dbReference>
<dbReference type="InterPro" id="IPR005311">
    <property type="entry name" value="PBP_dimer"/>
</dbReference>
<sequence length="714" mass="79219">MLVIFGFLFLLMFLRVFYIQVVGKVDGHDLVSEAKNRHDIETVQKAKRGEILDRNGSVIATNVVSYNVTAVLTPKASKGMPDGQYRHVHDKEKTAKVLARYLDLKETEILNILMRKTAKGETPYQVEFKSAGRDLPYDIKQQIEKEKLPGIEFEETMKRYYPKGVFASNIIGFTQKVWDEKKLKYIEVGQAGLEKTYNQELAGKDGTANFEIDRWGYLLPGTDKLVTPAKDGDEIYLTIDQTIQSILDNEVSRVDAEYKPESIVAVVANPKTGEILASTQRPTYNPQTGEGINSSWLNQLTQITIEPGSTMKTFTLATAIEKGVWNENATFMSGQYRVGDRVIRDANQVGWGRISYLEGIQRSSNVGMANLLNLIGEDYFLKSIHKFGFGEKTGIDLPKEATGQILDQYKINKVTTTYGQGSTVTPIQLIQAVSAIANDGKMMQPYVIQKIVDPNTKKVVKENKPKVKSSPVSADTAKEVRRILATTITSEKGTAQKFASTDYEVSGKTGTAQVANSSGGYSWGKNQFLYSFLGMAPAKDPKLVMYVAVKKPKLKVTEVGSEPTSKIFNAVMESSLKYLNVGTTKQKKIDSVKIADYVQQETNTATSAITKEGFVPVVIGDGLAVAEQYPQKNTPLLKGNKIFLKTYGDVTLPDFKGWSLRDLLTFKELSGLNIEISGSGYVQKQSVPAGTVVKPKQKIKVQLKTPQEQYKKTK</sequence>
<reference evidence="5 6" key="1">
    <citation type="submission" date="2024-04" db="EMBL/GenBank/DDBJ databases">
        <authorList>
            <person name="Wu Y.S."/>
            <person name="Zhang L."/>
        </authorList>
    </citation>
    <scope>NUCLEOTIDE SEQUENCE [LARGE SCALE GENOMIC DNA]</scope>
    <source>
        <strain evidence="5 6">KG-01</strain>
    </source>
</reference>
<evidence type="ECO:0000313" key="6">
    <source>
        <dbReference type="Proteomes" id="UP001398420"/>
    </source>
</evidence>
<dbReference type="PANTHER" id="PTHR30627:SF26">
    <property type="entry name" value="PENICILLIN-BINDING PROTEIN 2B"/>
    <property type="match status" value="1"/>
</dbReference>
<protein>
    <submittedName>
        <fullName evidence="5">Penicillin-binding protein</fullName>
    </submittedName>
</protein>
<dbReference type="SUPFAM" id="SSF56601">
    <property type="entry name" value="beta-lactamase/transpeptidase-like"/>
    <property type="match status" value="1"/>
</dbReference>
<evidence type="ECO:0000259" key="4">
    <source>
        <dbReference type="PROSITE" id="PS51178"/>
    </source>
</evidence>
<comment type="caution">
    <text evidence="5">The sequence shown here is derived from an EMBL/GenBank/DDBJ whole genome shotgun (WGS) entry which is preliminary data.</text>
</comment>
<dbReference type="InterPro" id="IPR050515">
    <property type="entry name" value="Beta-lactam/transpept"/>
</dbReference>
<dbReference type="Gene3D" id="3.90.1310.10">
    <property type="entry name" value="Penicillin-binding protein 2a (Domain 2)"/>
    <property type="match status" value="1"/>
</dbReference>
<evidence type="ECO:0000313" key="5">
    <source>
        <dbReference type="EMBL" id="MEL5986967.1"/>
    </source>
</evidence>
<dbReference type="SUPFAM" id="SSF56519">
    <property type="entry name" value="Penicillin binding protein dimerisation domain"/>
    <property type="match status" value="1"/>
</dbReference>
<keyword evidence="6" id="KW-1185">Reference proteome</keyword>
<evidence type="ECO:0000256" key="3">
    <source>
        <dbReference type="ARBA" id="ARBA00023136"/>
    </source>
</evidence>
<dbReference type="PROSITE" id="PS51178">
    <property type="entry name" value="PASTA"/>
    <property type="match status" value="2"/>
</dbReference>
<dbReference type="InterPro" id="IPR012338">
    <property type="entry name" value="Beta-lactam/transpept-like"/>
</dbReference>
<accession>A0ABU9LGJ9</accession>
<dbReference type="PANTHER" id="PTHR30627">
    <property type="entry name" value="PEPTIDOGLYCAN D,D-TRANSPEPTIDASE"/>
    <property type="match status" value="1"/>
</dbReference>
<gene>
    <name evidence="5" type="ORF">AAF454_00860</name>
</gene>
<dbReference type="InterPro" id="IPR036138">
    <property type="entry name" value="PBP_dimer_sf"/>
</dbReference>
<dbReference type="Gene3D" id="3.30.70.2110">
    <property type="match status" value="1"/>
</dbReference>
<dbReference type="CDD" id="cd06575">
    <property type="entry name" value="PASTA_Pbp2x-like_2"/>
    <property type="match status" value="1"/>
</dbReference>
<dbReference type="InterPro" id="IPR001460">
    <property type="entry name" value="PCN-bd_Tpept"/>
</dbReference>
<dbReference type="Gene3D" id="3.40.710.10">
    <property type="entry name" value="DD-peptidase/beta-lactamase superfamily"/>
    <property type="match status" value="1"/>
</dbReference>
<evidence type="ECO:0000256" key="1">
    <source>
        <dbReference type="ARBA" id="ARBA00004370"/>
    </source>
</evidence>
<proteinExistence type="inferred from homology"/>
<feature type="domain" description="PASTA" evidence="4">
    <location>
        <begin position="646"/>
        <end position="705"/>
    </location>
</feature>
<dbReference type="EMBL" id="JBCEWA010000001">
    <property type="protein sequence ID" value="MEL5986967.1"/>
    <property type="molecule type" value="Genomic_DNA"/>
</dbReference>
<dbReference type="Gene3D" id="2.20.70.70">
    <property type="match status" value="1"/>
</dbReference>
<feature type="domain" description="PASTA" evidence="4">
    <location>
        <begin position="588"/>
        <end position="645"/>
    </location>
</feature>
<dbReference type="Proteomes" id="UP001398420">
    <property type="component" value="Unassembled WGS sequence"/>
</dbReference>
<organism evidence="5 6">
    <name type="scientific">Kurthia gibsonii</name>
    <dbReference type="NCBI Taxonomy" id="33946"/>
    <lineage>
        <taxon>Bacteria</taxon>
        <taxon>Bacillati</taxon>
        <taxon>Bacillota</taxon>
        <taxon>Bacilli</taxon>
        <taxon>Bacillales</taxon>
        <taxon>Caryophanaceae</taxon>
        <taxon>Kurthia</taxon>
    </lineage>
</organism>
<dbReference type="Pfam" id="PF03793">
    <property type="entry name" value="PASTA"/>
    <property type="match status" value="2"/>
</dbReference>
<dbReference type="CDD" id="cd06576">
    <property type="entry name" value="PASTA_Pbp2x-like_1"/>
    <property type="match status" value="1"/>
</dbReference>
<name>A0ABU9LGJ9_9BACL</name>
<comment type="similarity">
    <text evidence="2">Belongs to the transpeptidase family.</text>
</comment>
<dbReference type="SMART" id="SM00740">
    <property type="entry name" value="PASTA"/>
    <property type="match status" value="2"/>
</dbReference>
<dbReference type="Pfam" id="PF03717">
    <property type="entry name" value="PBP_dimer"/>
    <property type="match status" value="1"/>
</dbReference>
<dbReference type="Pfam" id="PF00905">
    <property type="entry name" value="Transpeptidase"/>
    <property type="match status" value="1"/>
</dbReference>
<keyword evidence="3" id="KW-0472">Membrane</keyword>
<dbReference type="RefSeq" id="WP_121175728.1">
    <property type="nucleotide sequence ID" value="NZ_CP147847.1"/>
</dbReference>